<dbReference type="Proteomes" id="UP000626109">
    <property type="component" value="Unassembled WGS sequence"/>
</dbReference>
<organism evidence="3 4">
    <name type="scientific">Polarella glacialis</name>
    <name type="common">Dinoflagellate</name>
    <dbReference type="NCBI Taxonomy" id="89957"/>
    <lineage>
        <taxon>Eukaryota</taxon>
        <taxon>Sar</taxon>
        <taxon>Alveolata</taxon>
        <taxon>Dinophyceae</taxon>
        <taxon>Suessiales</taxon>
        <taxon>Suessiaceae</taxon>
        <taxon>Polarella</taxon>
    </lineage>
</organism>
<dbReference type="InterPro" id="IPR032675">
    <property type="entry name" value="LRR_dom_sf"/>
</dbReference>
<evidence type="ECO:0000256" key="1">
    <source>
        <dbReference type="ARBA" id="ARBA00022614"/>
    </source>
</evidence>
<dbReference type="InterPro" id="IPR025875">
    <property type="entry name" value="Leu-rich_rpt_4"/>
</dbReference>
<protein>
    <recommendedName>
        <fullName evidence="5">Dynein assembly factor 1, axonemal homolog</fullName>
    </recommendedName>
</protein>
<evidence type="ECO:0008006" key="5">
    <source>
        <dbReference type="Google" id="ProtNLM"/>
    </source>
</evidence>
<dbReference type="PANTHER" id="PTHR46652:SF3">
    <property type="entry name" value="LEUCINE-RICH REPEAT-CONTAINING PROTEIN 9"/>
    <property type="match status" value="1"/>
</dbReference>
<keyword evidence="2" id="KW-0677">Repeat</keyword>
<keyword evidence="1" id="KW-0433">Leucine-rich repeat</keyword>
<proteinExistence type="predicted"/>
<gene>
    <name evidence="3" type="ORF">PGLA2088_LOCUS27839</name>
</gene>
<dbReference type="PROSITE" id="PS51450">
    <property type="entry name" value="LRR"/>
    <property type="match status" value="2"/>
</dbReference>
<accession>A0A813K698</accession>
<evidence type="ECO:0000256" key="2">
    <source>
        <dbReference type="ARBA" id="ARBA00022737"/>
    </source>
</evidence>
<dbReference type="Gene3D" id="3.80.10.10">
    <property type="entry name" value="Ribonuclease Inhibitor"/>
    <property type="match status" value="1"/>
</dbReference>
<dbReference type="AlphaFoldDB" id="A0A813K698"/>
<dbReference type="InterPro" id="IPR001611">
    <property type="entry name" value="Leu-rich_rpt"/>
</dbReference>
<dbReference type="PANTHER" id="PTHR46652">
    <property type="entry name" value="LEUCINE-RICH REPEAT AND IQ DOMAIN-CONTAINING PROTEIN 1-RELATED"/>
    <property type="match status" value="1"/>
</dbReference>
<sequence length="230" mass="26381">MPALTIEYIKHVTGEFDEETVFQAVLADKSISRIEAINKCCNLRWLDLSNNQIIRMENLDGLSQLVSVDLSFNKITKVQSLEGMPSLERLMLKANPIARIQDIEGLQAAQKLRHLQFQNIDSSDFCPVCLQPEYQKRVRELCPDLVALDSKRWHLPDIDREIRRLDDKSAIDVPEPEPWFTPKDLETDDLHSQEAFDLALKSDVQDYEAAMADCKSALQEAEELLRQQAE</sequence>
<evidence type="ECO:0000313" key="4">
    <source>
        <dbReference type="Proteomes" id="UP000626109"/>
    </source>
</evidence>
<name>A0A813K698_POLGL</name>
<dbReference type="SMART" id="SM00365">
    <property type="entry name" value="LRR_SD22"/>
    <property type="match status" value="3"/>
</dbReference>
<dbReference type="EMBL" id="CAJNNW010027623">
    <property type="protein sequence ID" value="CAE8692368.1"/>
    <property type="molecule type" value="Genomic_DNA"/>
</dbReference>
<dbReference type="InterPro" id="IPR050836">
    <property type="entry name" value="SDS22/Internalin_LRR"/>
</dbReference>
<dbReference type="Pfam" id="PF12799">
    <property type="entry name" value="LRR_4"/>
    <property type="match status" value="1"/>
</dbReference>
<comment type="caution">
    <text evidence="3">The sequence shown here is derived from an EMBL/GenBank/DDBJ whole genome shotgun (WGS) entry which is preliminary data.</text>
</comment>
<evidence type="ECO:0000313" key="3">
    <source>
        <dbReference type="EMBL" id="CAE8692368.1"/>
    </source>
</evidence>
<dbReference type="SUPFAM" id="SSF52058">
    <property type="entry name" value="L domain-like"/>
    <property type="match status" value="1"/>
</dbReference>
<reference evidence="3" key="1">
    <citation type="submission" date="2021-02" db="EMBL/GenBank/DDBJ databases">
        <authorList>
            <person name="Dougan E. K."/>
            <person name="Rhodes N."/>
            <person name="Thang M."/>
            <person name="Chan C."/>
        </authorList>
    </citation>
    <scope>NUCLEOTIDE SEQUENCE</scope>
</reference>